<dbReference type="AlphaFoldDB" id="A0A803R0T5"/>
<dbReference type="GO" id="GO:0005975">
    <property type="term" value="P:carbohydrate metabolic process"/>
    <property type="evidence" value="ECO:0007669"/>
    <property type="project" value="InterPro"/>
</dbReference>
<sequence length="283" mass="31588">MFMSPEGKQASVSYSATMDIAIIKEVFSAFISASEILGSQDALLTKVQEAQSKLPPTKIARDGSIMEWAQDFEDPDPHHRHVSHLFGLFPGHTITVDKTPELCKAADYTLFKRGEEGPGWSTTWKASLWARLHNSEHAYRMIKHLIDLVDPDHEADYEGGLYSNLFTAHPPFQIDANFGFSAAIAEMLVQSTTKDLFLLPALPRDKWANGCVKGLKARGGVTVNICWKEGDLHEVGIWSKDQNSIQRLHYRGSTVMTNISAGRVFTFNRQLKCVKTYCVSIGN</sequence>
<name>A0A803R0T5_CANSA</name>
<dbReference type="Pfam" id="PF22124">
    <property type="entry name" value="Glyco_hydro_95_cat"/>
    <property type="match status" value="1"/>
</dbReference>
<dbReference type="InterPro" id="IPR049053">
    <property type="entry name" value="AFCA-like_C"/>
</dbReference>
<dbReference type="SUPFAM" id="SSF48208">
    <property type="entry name" value="Six-hairpin glycosidases"/>
    <property type="match status" value="1"/>
</dbReference>
<reference evidence="3" key="1">
    <citation type="submission" date="2018-11" db="EMBL/GenBank/DDBJ databases">
        <authorList>
            <person name="Grassa J C."/>
        </authorList>
    </citation>
    <scope>NUCLEOTIDE SEQUENCE [LARGE SCALE GENOMIC DNA]</scope>
</reference>
<keyword evidence="4" id="KW-1185">Reference proteome</keyword>
<dbReference type="GO" id="GO:0004560">
    <property type="term" value="F:alpha-L-fucosidase activity"/>
    <property type="evidence" value="ECO:0007669"/>
    <property type="project" value="TreeGrafter"/>
</dbReference>
<dbReference type="EnsemblPlants" id="novel_model_371_5bd9a17a">
    <property type="protein sequence ID" value="cds.novel_model_371_5bd9a17a"/>
    <property type="gene ID" value="novel_gene_214_5bd9a17a"/>
</dbReference>
<evidence type="ECO:0000259" key="1">
    <source>
        <dbReference type="Pfam" id="PF21307"/>
    </source>
</evidence>
<dbReference type="InterPro" id="IPR012341">
    <property type="entry name" value="6hp_glycosidase-like_sf"/>
</dbReference>
<evidence type="ECO:0000313" key="4">
    <source>
        <dbReference type="Proteomes" id="UP000596661"/>
    </source>
</evidence>
<dbReference type="EMBL" id="UZAU01000008">
    <property type="status" value="NOT_ANNOTATED_CDS"/>
    <property type="molecule type" value="Genomic_DNA"/>
</dbReference>
<accession>A0A803R0T5</accession>
<dbReference type="InterPro" id="IPR008928">
    <property type="entry name" value="6-hairpin_glycosidase_sf"/>
</dbReference>
<reference evidence="3" key="2">
    <citation type="submission" date="2021-03" db="UniProtKB">
        <authorList>
            <consortium name="EnsemblPlants"/>
        </authorList>
    </citation>
    <scope>IDENTIFICATION</scope>
</reference>
<dbReference type="Gene3D" id="1.50.10.10">
    <property type="match status" value="1"/>
</dbReference>
<dbReference type="Pfam" id="PF21307">
    <property type="entry name" value="Glyco_hydro_95_C"/>
    <property type="match status" value="1"/>
</dbReference>
<dbReference type="Gramene" id="novel_model_371_5bd9a17a">
    <property type="protein sequence ID" value="cds.novel_model_371_5bd9a17a"/>
    <property type="gene ID" value="novel_gene_214_5bd9a17a"/>
</dbReference>
<feature type="domain" description="Alpha fucosidase A-like C-terminal" evidence="1">
    <location>
        <begin position="190"/>
        <end position="254"/>
    </location>
</feature>
<protein>
    <submittedName>
        <fullName evidence="3">Uncharacterized protein</fullName>
    </submittedName>
</protein>
<evidence type="ECO:0000259" key="2">
    <source>
        <dbReference type="Pfam" id="PF22124"/>
    </source>
</evidence>
<evidence type="ECO:0000313" key="3">
    <source>
        <dbReference type="EnsemblPlants" id="cds.novel_model_371_5bd9a17a"/>
    </source>
</evidence>
<organism evidence="3 4">
    <name type="scientific">Cannabis sativa</name>
    <name type="common">Hemp</name>
    <name type="synonym">Marijuana</name>
    <dbReference type="NCBI Taxonomy" id="3483"/>
    <lineage>
        <taxon>Eukaryota</taxon>
        <taxon>Viridiplantae</taxon>
        <taxon>Streptophyta</taxon>
        <taxon>Embryophyta</taxon>
        <taxon>Tracheophyta</taxon>
        <taxon>Spermatophyta</taxon>
        <taxon>Magnoliopsida</taxon>
        <taxon>eudicotyledons</taxon>
        <taxon>Gunneridae</taxon>
        <taxon>Pentapetalae</taxon>
        <taxon>rosids</taxon>
        <taxon>fabids</taxon>
        <taxon>Rosales</taxon>
        <taxon>Cannabaceae</taxon>
        <taxon>Cannabis</taxon>
    </lineage>
</organism>
<proteinExistence type="predicted"/>
<dbReference type="PANTHER" id="PTHR31084">
    <property type="entry name" value="ALPHA-L-FUCOSIDASE 2"/>
    <property type="match status" value="1"/>
</dbReference>
<dbReference type="OMA" id="MALWACL"/>
<dbReference type="InterPro" id="IPR054363">
    <property type="entry name" value="GH95_cat"/>
</dbReference>
<dbReference type="PANTHER" id="PTHR31084:SF0">
    <property type="entry name" value="ALPHA-L-FUCOSIDASE 2"/>
    <property type="match status" value="1"/>
</dbReference>
<feature type="domain" description="Glycosyl hydrolase family 95 catalytic" evidence="2">
    <location>
        <begin position="2"/>
        <end position="188"/>
    </location>
</feature>
<dbReference type="Proteomes" id="UP000596661">
    <property type="component" value="Chromosome 1"/>
</dbReference>